<evidence type="ECO:0000256" key="1">
    <source>
        <dbReference type="ARBA" id="ARBA00001335"/>
    </source>
</evidence>
<accession>A0A196S841</accession>
<keyword evidence="9 11" id="KW-0862">Zinc</keyword>
<keyword evidence="7 11" id="KW-0479">Metal-binding</keyword>
<evidence type="ECO:0000256" key="5">
    <source>
        <dbReference type="ARBA" id="ARBA00022438"/>
    </source>
</evidence>
<evidence type="ECO:0000256" key="3">
    <source>
        <dbReference type="ARBA" id="ARBA00008290"/>
    </source>
</evidence>
<gene>
    <name evidence="12" type="ORF">AV274_6204</name>
</gene>
<reference evidence="12 13" key="1">
    <citation type="submission" date="2016-05" db="EMBL/GenBank/DDBJ databases">
        <title>Nuclear genome of Blastocystis sp. subtype 1 NandII.</title>
        <authorList>
            <person name="Gentekaki E."/>
            <person name="Curtis B."/>
            <person name="Stairs C."/>
            <person name="Eme L."/>
            <person name="Herman E."/>
            <person name="Klimes V."/>
            <person name="Arias M.C."/>
            <person name="Elias M."/>
            <person name="Hilliou F."/>
            <person name="Klute M."/>
            <person name="Malik S.-B."/>
            <person name="Pightling A."/>
            <person name="Rachubinski R."/>
            <person name="Salas D."/>
            <person name="Schlacht A."/>
            <person name="Suga H."/>
            <person name="Archibald J."/>
            <person name="Ball S.G."/>
            <person name="Clark G."/>
            <person name="Dacks J."/>
            <person name="Van Der Giezen M."/>
            <person name="Tsaousis A."/>
            <person name="Roger A."/>
        </authorList>
    </citation>
    <scope>NUCLEOTIDE SEQUENCE [LARGE SCALE GENOMIC DNA]</scope>
    <source>
        <strain evidence="13">ATCC 50177 / NandII</strain>
    </source>
</reference>
<comment type="caution">
    <text evidence="12">The sequence shown here is derived from an EMBL/GenBank/DDBJ whole genome shotgun (WGS) entry which is preliminary data.</text>
</comment>
<dbReference type="GO" id="GO:0004177">
    <property type="term" value="F:aminopeptidase activity"/>
    <property type="evidence" value="ECO:0007669"/>
    <property type="project" value="UniProtKB-KW"/>
</dbReference>
<protein>
    <recommendedName>
        <fullName evidence="4">aspartyl aminopeptidase</fullName>
        <ecNumber evidence="4">3.4.11.21</ecNumber>
    </recommendedName>
</protein>
<keyword evidence="8 11" id="KW-0378">Hydrolase</keyword>
<keyword evidence="5 11" id="KW-0031">Aminopeptidase</keyword>
<dbReference type="CDD" id="cd05658">
    <property type="entry name" value="M18_DAP"/>
    <property type="match status" value="1"/>
</dbReference>
<dbReference type="NCBIfam" id="NF002759">
    <property type="entry name" value="PRK02813.1"/>
    <property type="match status" value="1"/>
</dbReference>
<evidence type="ECO:0000256" key="9">
    <source>
        <dbReference type="ARBA" id="ARBA00022833"/>
    </source>
</evidence>
<keyword evidence="13" id="KW-1185">Reference proteome</keyword>
<dbReference type="FunFam" id="2.30.250.10:FF:000001">
    <property type="entry name" value="Aspartyl aminopeptidase 1"/>
    <property type="match status" value="1"/>
</dbReference>
<organism evidence="12 13">
    <name type="scientific">Blastocystis sp. subtype 1 (strain ATCC 50177 / NandII)</name>
    <dbReference type="NCBI Taxonomy" id="478820"/>
    <lineage>
        <taxon>Eukaryota</taxon>
        <taxon>Sar</taxon>
        <taxon>Stramenopiles</taxon>
        <taxon>Bigyra</taxon>
        <taxon>Opalozoa</taxon>
        <taxon>Opalinata</taxon>
        <taxon>Blastocystidae</taxon>
        <taxon>Blastocystis</taxon>
    </lineage>
</organism>
<evidence type="ECO:0000313" key="12">
    <source>
        <dbReference type="EMBL" id="OAO12154.1"/>
    </source>
</evidence>
<evidence type="ECO:0000256" key="7">
    <source>
        <dbReference type="ARBA" id="ARBA00022723"/>
    </source>
</evidence>
<evidence type="ECO:0000256" key="8">
    <source>
        <dbReference type="ARBA" id="ARBA00022801"/>
    </source>
</evidence>
<proteinExistence type="inferred from homology"/>
<evidence type="ECO:0000256" key="2">
    <source>
        <dbReference type="ARBA" id="ARBA00001947"/>
    </source>
</evidence>
<sequence>MSAAEGFVQFLRKTPTQFHVVRECVKQLTAAGFTRISEKESWEGKVKPSGRYFFTRNETSLFAFAVGDNYKKGDGFAIVAAHTDSPSLKLKPISKQESKGHMMLGVETYGGGKFYTWADRDLAVAGRLIFEKDGSINTKTFDIHKSLCFIPSLAIHLSDEKERGGNKVEFNKETQLLPIFGMSSAAEEKEEKKDEEDIYARHPKELVDLICSNAGVEPKSVLDMDCYLYDMTPATIGGIHDEFVFSGKIDNLSMTYCGLNGFLQSLQKANDDHIVRVLALFDHEEIGSASLAGAESTSLRCIINQLSGESLASQAIRKSFLLSYDVSHAFNPEYSDKTEANHRCILNKGVVMSYAASQNMATSAPSGAVMRMICKRNHLDLQYSVKKQDMREGSTVGPRISTQLGILTADLGIPQLAMHSIREMCGGKDIETGVKIANAFYNEWGTIEKGMKLGEEF</sequence>
<evidence type="ECO:0000256" key="4">
    <source>
        <dbReference type="ARBA" id="ARBA00011965"/>
    </source>
</evidence>
<dbReference type="GO" id="GO:0006508">
    <property type="term" value="P:proteolysis"/>
    <property type="evidence" value="ECO:0007669"/>
    <property type="project" value="UniProtKB-KW"/>
</dbReference>
<keyword evidence="10 11" id="KW-0482">Metalloprotease</keyword>
<dbReference type="AlphaFoldDB" id="A0A196S841"/>
<dbReference type="Pfam" id="PF02127">
    <property type="entry name" value="Peptidase_M18"/>
    <property type="match status" value="1"/>
</dbReference>
<dbReference type="PANTHER" id="PTHR28570">
    <property type="entry name" value="ASPARTYL AMINOPEPTIDASE"/>
    <property type="match status" value="1"/>
</dbReference>
<dbReference type="Proteomes" id="UP000078348">
    <property type="component" value="Unassembled WGS sequence"/>
</dbReference>
<dbReference type="Gene3D" id="2.30.250.10">
    <property type="entry name" value="Aminopeptidase i, Domain 2"/>
    <property type="match status" value="1"/>
</dbReference>
<dbReference type="InterPro" id="IPR001948">
    <property type="entry name" value="Peptidase_M18"/>
</dbReference>
<dbReference type="STRING" id="478820.A0A196S841"/>
<dbReference type="PRINTS" id="PR00932">
    <property type="entry name" value="AMINO1PTASE"/>
</dbReference>
<dbReference type="Gene3D" id="3.40.630.10">
    <property type="entry name" value="Zn peptidases"/>
    <property type="match status" value="1"/>
</dbReference>
<dbReference type="PANTHER" id="PTHR28570:SF3">
    <property type="entry name" value="ASPARTYL AMINOPEPTIDASE"/>
    <property type="match status" value="1"/>
</dbReference>
<dbReference type="GO" id="GO:0008270">
    <property type="term" value="F:zinc ion binding"/>
    <property type="evidence" value="ECO:0007669"/>
    <property type="project" value="InterPro"/>
</dbReference>
<evidence type="ECO:0000256" key="10">
    <source>
        <dbReference type="ARBA" id="ARBA00023049"/>
    </source>
</evidence>
<dbReference type="GO" id="GO:0005737">
    <property type="term" value="C:cytoplasm"/>
    <property type="evidence" value="ECO:0007669"/>
    <property type="project" value="UniProtKB-ARBA"/>
</dbReference>
<evidence type="ECO:0000256" key="6">
    <source>
        <dbReference type="ARBA" id="ARBA00022670"/>
    </source>
</evidence>
<dbReference type="SUPFAM" id="SSF53187">
    <property type="entry name" value="Zn-dependent exopeptidases"/>
    <property type="match status" value="1"/>
</dbReference>
<dbReference type="EMBL" id="LXWW01000561">
    <property type="protein sequence ID" value="OAO12154.1"/>
    <property type="molecule type" value="Genomic_DNA"/>
</dbReference>
<dbReference type="EC" id="3.4.11.21" evidence="4"/>
<keyword evidence="6 11" id="KW-0645">Protease</keyword>
<dbReference type="OrthoDB" id="9880441at2759"/>
<comment type="catalytic activity">
    <reaction evidence="1">
        <text>Release of an N-terminal aspartate or glutamate from a peptide, with a preference for aspartate.</text>
        <dbReference type="EC" id="3.4.11.21"/>
    </reaction>
</comment>
<name>A0A196S841_BLAHN</name>
<comment type="similarity">
    <text evidence="3 11">Belongs to the peptidase M18 family.</text>
</comment>
<evidence type="ECO:0000256" key="11">
    <source>
        <dbReference type="RuleBase" id="RU004386"/>
    </source>
</evidence>
<dbReference type="SUPFAM" id="SSF101821">
    <property type="entry name" value="Aminopeptidase/glucanase lid domain"/>
    <property type="match status" value="1"/>
</dbReference>
<dbReference type="InterPro" id="IPR023358">
    <property type="entry name" value="Peptidase_M18_dom2"/>
</dbReference>
<evidence type="ECO:0000313" key="13">
    <source>
        <dbReference type="Proteomes" id="UP000078348"/>
    </source>
</evidence>
<comment type="cofactor">
    <cofactor evidence="2">
        <name>Zn(2+)</name>
        <dbReference type="ChEBI" id="CHEBI:29105"/>
    </cofactor>
</comment>
<dbReference type="GO" id="GO:0008237">
    <property type="term" value="F:metallopeptidase activity"/>
    <property type="evidence" value="ECO:0007669"/>
    <property type="project" value="UniProtKB-KW"/>
</dbReference>